<comment type="subcellular location">
    <subcellularLocation>
        <location evidence="7">Cell inner membrane</location>
        <topology evidence="7">Single-pass membrane protein</topology>
    </subcellularLocation>
</comment>
<dbReference type="GO" id="GO:0005886">
    <property type="term" value="C:plasma membrane"/>
    <property type="evidence" value="ECO:0007669"/>
    <property type="project" value="UniProtKB-SubCell"/>
</dbReference>
<evidence type="ECO:0000256" key="3">
    <source>
        <dbReference type="ARBA" id="ARBA00022989"/>
    </source>
</evidence>
<comment type="similarity">
    <text evidence="7">Belongs to the transglycosylase MltG family.</text>
</comment>
<dbReference type="InterPro" id="IPR003770">
    <property type="entry name" value="MLTG-like"/>
</dbReference>
<gene>
    <name evidence="7 8" type="primary">mltG</name>
    <name evidence="8" type="ORF">FVW59_17685</name>
</gene>
<dbReference type="GO" id="GO:0071555">
    <property type="term" value="P:cell wall organization"/>
    <property type="evidence" value="ECO:0007669"/>
    <property type="project" value="UniProtKB-KW"/>
</dbReference>
<keyword evidence="5 7" id="KW-0456">Lyase</keyword>
<keyword evidence="6 7" id="KW-0961">Cell wall biogenesis/degradation</keyword>
<dbReference type="Pfam" id="PF02618">
    <property type="entry name" value="YceG"/>
    <property type="match status" value="1"/>
</dbReference>
<feature type="site" description="Important for catalytic activity" evidence="7">
    <location>
        <position position="260"/>
    </location>
</feature>
<comment type="function">
    <text evidence="7">Functions as a peptidoglycan terminase that cleaves nascent peptidoglycan strands endolytically to terminate their elongation.</text>
</comment>
<sequence>MHASRFYPAALWRYALPLCRQSARNPSVPDLLTGPASSTPRQGNLLKTLLLLFVVPVCLFVLWFGWNLGAYNSADHAVQPVTVYPGASDKAIALLLYRRGLLNSSVAYGLYLRLTGSRGQMQAGTYEITPAMTVAEISGKFRRGDVVTSVLTILPSQRLSQIRERFLAAGFSPGQVAAALDPASHAGHPALQFKPAGANLEGYLQPESFQYTSATPLDRIVKASLDLTADIFSTGLRQAIEAQGLTLHQAVILASIVEQEVHKPEDRRQVAQVFLTRLKAGMPLGSDVTAYYGASLQGLEEAVSVDTPYNTRMHRGLPPGPISTISQGSLQAVAYPATTDYLYFVTGDDGTTHFSRSAAEHERLREQYCQVLCQLR</sequence>
<keyword evidence="7" id="KW-0997">Cell inner membrane</keyword>
<dbReference type="Gene3D" id="3.30.1490.480">
    <property type="entry name" value="Endolytic murein transglycosylase"/>
    <property type="match status" value="1"/>
</dbReference>
<keyword evidence="2 7" id="KW-0812">Transmembrane</keyword>
<dbReference type="NCBIfam" id="TIGR00247">
    <property type="entry name" value="endolytic transglycosylase MltG"/>
    <property type="match status" value="1"/>
</dbReference>
<name>A0A5C8ZNN1_9GAMM</name>
<evidence type="ECO:0000313" key="9">
    <source>
        <dbReference type="Proteomes" id="UP000321933"/>
    </source>
</evidence>
<dbReference type="AlphaFoldDB" id="A0A5C8ZNN1"/>
<dbReference type="HAMAP" id="MF_02065">
    <property type="entry name" value="MltG"/>
    <property type="match status" value="1"/>
</dbReference>
<dbReference type="EC" id="4.2.2.29" evidence="7"/>
<keyword evidence="3 7" id="KW-1133">Transmembrane helix</keyword>
<evidence type="ECO:0000256" key="7">
    <source>
        <dbReference type="HAMAP-Rule" id="MF_02065"/>
    </source>
</evidence>
<reference evidence="8 9" key="1">
    <citation type="submission" date="2019-08" db="EMBL/GenBank/DDBJ databases">
        <title>Parahaliea maris sp. nov., isolated from the surface seawater.</title>
        <authorList>
            <person name="Liu Y."/>
        </authorList>
    </citation>
    <scope>NUCLEOTIDE SEQUENCE [LARGE SCALE GENOMIC DNA]</scope>
    <source>
        <strain evidence="8 9">S2-26</strain>
    </source>
</reference>
<evidence type="ECO:0000256" key="2">
    <source>
        <dbReference type="ARBA" id="ARBA00022692"/>
    </source>
</evidence>
<dbReference type="Gene3D" id="3.30.160.60">
    <property type="entry name" value="Classic Zinc Finger"/>
    <property type="match status" value="1"/>
</dbReference>
<evidence type="ECO:0000256" key="6">
    <source>
        <dbReference type="ARBA" id="ARBA00023316"/>
    </source>
</evidence>
<accession>A0A5C8ZNN1</accession>
<dbReference type="OrthoDB" id="9814591at2"/>
<evidence type="ECO:0000256" key="4">
    <source>
        <dbReference type="ARBA" id="ARBA00023136"/>
    </source>
</evidence>
<proteinExistence type="inferred from homology"/>
<evidence type="ECO:0000256" key="1">
    <source>
        <dbReference type="ARBA" id="ARBA00022475"/>
    </source>
</evidence>
<evidence type="ECO:0000313" key="8">
    <source>
        <dbReference type="EMBL" id="TXS89350.1"/>
    </source>
</evidence>
<dbReference type="GO" id="GO:0009252">
    <property type="term" value="P:peptidoglycan biosynthetic process"/>
    <property type="evidence" value="ECO:0007669"/>
    <property type="project" value="UniProtKB-UniRule"/>
</dbReference>
<dbReference type="Proteomes" id="UP000321933">
    <property type="component" value="Unassembled WGS sequence"/>
</dbReference>
<organism evidence="8 9">
    <name type="scientific">Parahaliea aestuarii</name>
    <dbReference type="NCBI Taxonomy" id="1852021"/>
    <lineage>
        <taxon>Bacteria</taxon>
        <taxon>Pseudomonadati</taxon>
        <taxon>Pseudomonadota</taxon>
        <taxon>Gammaproteobacteria</taxon>
        <taxon>Cellvibrionales</taxon>
        <taxon>Halieaceae</taxon>
        <taxon>Parahaliea</taxon>
    </lineage>
</organism>
<dbReference type="GO" id="GO:0008932">
    <property type="term" value="F:lytic endotransglycosylase activity"/>
    <property type="evidence" value="ECO:0007669"/>
    <property type="project" value="UniProtKB-UniRule"/>
</dbReference>
<feature type="transmembrane region" description="Helical" evidence="7">
    <location>
        <begin position="48"/>
        <end position="66"/>
    </location>
</feature>
<protein>
    <recommendedName>
        <fullName evidence="7">Endolytic murein transglycosylase</fullName>
        <ecNumber evidence="7">4.2.2.29</ecNumber>
    </recommendedName>
    <alternativeName>
        <fullName evidence="7">Peptidoglycan lytic transglycosylase</fullName>
    </alternativeName>
    <alternativeName>
        <fullName evidence="7">Peptidoglycan polymerization terminase</fullName>
    </alternativeName>
</protein>
<keyword evidence="9" id="KW-1185">Reference proteome</keyword>
<comment type="caution">
    <text evidence="8">The sequence shown here is derived from an EMBL/GenBank/DDBJ whole genome shotgun (WGS) entry which is preliminary data.</text>
</comment>
<dbReference type="PANTHER" id="PTHR30518">
    <property type="entry name" value="ENDOLYTIC MUREIN TRANSGLYCOSYLASE"/>
    <property type="match status" value="1"/>
</dbReference>
<dbReference type="EMBL" id="VRYZ01000009">
    <property type="protein sequence ID" value="TXS89350.1"/>
    <property type="molecule type" value="Genomic_DNA"/>
</dbReference>
<comment type="catalytic activity">
    <reaction evidence="7">
        <text>a peptidoglycan chain = a peptidoglycan chain with N-acetyl-1,6-anhydromuramyl-[peptide] at the reducing end + a peptidoglycan chain with N-acetylglucosamine at the non-reducing end.</text>
        <dbReference type="EC" id="4.2.2.29"/>
    </reaction>
</comment>
<keyword evidence="4 7" id="KW-0472">Membrane</keyword>
<dbReference type="PANTHER" id="PTHR30518:SF2">
    <property type="entry name" value="ENDOLYTIC MUREIN TRANSGLYCOSYLASE"/>
    <property type="match status" value="1"/>
</dbReference>
<keyword evidence="1 7" id="KW-1003">Cell membrane</keyword>
<evidence type="ECO:0000256" key="5">
    <source>
        <dbReference type="ARBA" id="ARBA00023239"/>
    </source>
</evidence>